<protein>
    <submittedName>
        <fullName evidence="2">Uncharacterized protein</fullName>
    </submittedName>
</protein>
<proteinExistence type="predicted"/>
<comment type="caution">
    <text evidence="2">The sequence shown here is derived from an EMBL/GenBank/DDBJ whole genome shotgun (WGS) entry which is preliminary data.</text>
</comment>
<name>A0AA88U6E6_9ASTE</name>
<evidence type="ECO:0000313" key="3">
    <source>
        <dbReference type="Proteomes" id="UP001187471"/>
    </source>
</evidence>
<dbReference type="AlphaFoldDB" id="A0AA88U6E6"/>
<sequence>MVRKVLQWPFPGNNGLNKKPKHGEHCKSSILELLHFKLSKSLGILSKTQWVETSTGVKWVNHLTKWSTGNTVTLDSSHQDNLCSPDCEDALGMDQAGITQVVKAALAEDLGSGLEPHSLTKLDAIAGQKLREDAPKSSKHSPSRVDHFQLPDGDSPENGPKYLTRSGPYHGLPDETGLVAVFLMETRPLPRSSEADGAALTAFPEKDGEERVMVEEAIAGLMSTAKPKFLTRFSTRAKLHLYCRFVANLEHTESFFETFFHTQVYR</sequence>
<dbReference type="Proteomes" id="UP001187471">
    <property type="component" value="Unassembled WGS sequence"/>
</dbReference>
<organism evidence="2 3">
    <name type="scientific">Escallonia rubra</name>
    <dbReference type="NCBI Taxonomy" id="112253"/>
    <lineage>
        <taxon>Eukaryota</taxon>
        <taxon>Viridiplantae</taxon>
        <taxon>Streptophyta</taxon>
        <taxon>Embryophyta</taxon>
        <taxon>Tracheophyta</taxon>
        <taxon>Spermatophyta</taxon>
        <taxon>Magnoliopsida</taxon>
        <taxon>eudicotyledons</taxon>
        <taxon>Gunneridae</taxon>
        <taxon>Pentapetalae</taxon>
        <taxon>asterids</taxon>
        <taxon>campanulids</taxon>
        <taxon>Escalloniales</taxon>
        <taxon>Escalloniaceae</taxon>
        <taxon>Escallonia</taxon>
    </lineage>
</organism>
<evidence type="ECO:0000313" key="2">
    <source>
        <dbReference type="EMBL" id="KAK2972480.1"/>
    </source>
</evidence>
<reference evidence="2" key="1">
    <citation type="submission" date="2022-12" db="EMBL/GenBank/DDBJ databases">
        <title>Draft genome assemblies for two species of Escallonia (Escalloniales).</title>
        <authorList>
            <person name="Chanderbali A."/>
            <person name="Dervinis C."/>
            <person name="Anghel I."/>
            <person name="Soltis D."/>
            <person name="Soltis P."/>
            <person name="Zapata F."/>
        </authorList>
    </citation>
    <scope>NUCLEOTIDE SEQUENCE</scope>
    <source>
        <strain evidence="2">UCBG92.1500</strain>
        <tissue evidence="2">Leaf</tissue>
    </source>
</reference>
<evidence type="ECO:0000256" key="1">
    <source>
        <dbReference type="SAM" id="MobiDB-lite"/>
    </source>
</evidence>
<feature type="region of interest" description="Disordered" evidence="1">
    <location>
        <begin position="131"/>
        <end position="162"/>
    </location>
</feature>
<keyword evidence="3" id="KW-1185">Reference proteome</keyword>
<gene>
    <name evidence="2" type="ORF">RJ640_013393</name>
</gene>
<dbReference type="EMBL" id="JAVXUO010002522">
    <property type="protein sequence ID" value="KAK2972480.1"/>
    <property type="molecule type" value="Genomic_DNA"/>
</dbReference>
<accession>A0AA88U6E6</accession>